<keyword evidence="2 6" id="KW-0812">Transmembrane</keyword>
<feature type="transmembrane region" description="Helical" evidence="6">
    <location>
        <begin position="256"/>
        <end position="279"/>
    </location>
</feature>
<feature type="transmembrane region" description="Helical" evidence="6">
    <location>
        <begin position="168"/>
        <end position="186"/>
    </location>
</feature>
<feature type="transmembrane region" description="Helical" evidence="6">
    <location>
        <begin position="317"/>
        <end position="337"/>
    </location>
</feature>
<keyword evidence="8" id="KW-1185">Reference proteome</keyword>
<feature type="transmembrane region" description="Helical" evidence="6">
    <location>
        <begin position="349"/>
        <end position="371"/>
    </location>
</feature>
<evidence type="ECO:0000256" key="6">
    <source>
        <dbReference type="SAM" id="Phobius"/>
    </source>
</evidence>
<proteinExistence type="predicted"/>
<dbReference type="InterPro" id="IPR036259">
    <property type="entry name" value="MFS_trans_sf"/>
</dbReference>
<accession>A0ABW3GD32</accession>
<feature type="transmembrane region" description="Helical" evidence="6">
    <location>
        <begin position="377"/>
        <end position="398"/>
    </location>
</feature>
<dbReference type="Pfam" id="PF07690">
    <property type="entry name" value="MFS_1"/>
    <property type="match status" value="1"/>
</dbReference>
<dbReference type="RefSeq" id="WP_253648524.1">
    <property type="nucleotide sequence ID" value="NZ_BAAAMO010000004.1"/>
</dbReference>
<gene>
    <name evidence="7" type="ORF">ACFQ04_20345</name>
</gene>
<dbReference type="CDD" id="cd17393">
    <property type="entry name" value="MFS_MosC_like"/>
    <property type="match status" value="1"/>
</dbReference>
<feature type="region of interest" description="Disordered" evidence="5">
    <location>
        <begin position="401"/>
        <end position="421"/>
    </location>
</feature>
<dbReference type="InterPro" id="IPR011701">
    <property type="entry name" value="MFS"/>
</dbReference>
<comment type="subcellular location">
    <subcellularLocation>
        <location evidence="1">Membrane</location>
        <topology evidence="1">Multi-pass membrane protein</topology>
    </subcellularLocation>
</comment>
<keyword evidence="3 6" id="KW-1133">Transmembrane helix</keyword>
<evidence type="ECO:0000313" key="7">
    <source>
        <dbReference type="EMBL" id="MFD0928093.1"/>
    </source>
</evidence>
<organism evidence="7 8">
    <name type="scientific">Williamsia deligens</name>
    <dbReference type="NCBI Taxonomy" id="321325"/>
    <lineage>
        <taxon>Bacteria</taxon>
        <taxon>Bacillati</taxon>
        <taxon>Actinomycetota</taxon>
        <taxon>Actinomycetes</taxon>
        <taxon>Mycobacteriales</taxon>
        <taxon>Nocardiaceae</taxon>
        <taxon>Williamsia</taxon>
    </lineage>
</organism>
<dbReference type="PANTHER" id="PTHR23514">
    <property type="entry name" value="BYPASS OF STOP CODON PROTEIN 6"/>
    <property type="match status" value="1"/>
</dbReference>
<dbReference type="InterPro" id="IPR051788">
    <property type="entry name" value="MFS_Transporter"/>
</dbReference>
<evidence type="ECO:0000256" key="2">
    <source>
        <dbReference type="ARBA" id="ARBA00022692"/>
    </source>
</evidence>
<evidence type="ECO:0000256" key="5">
    <source>
        <dbReference type="SAM" id="MobiDB-lite"/>
    </source>
</evidence>
<reference evidence="8" key="1">
    <citation type="journal article" date="2019" name="Int. J. Syst. Evol. Microbiol.">
        <title>The Global Catalogue of Microorganisms (GCM) 10K type strain sequencing project: providing services to taxonomists for standard genome sequencing and annotation.</title>
        <authorList>
            <consortium name="The Broad Institute Genomics Platform"/>
            <consortium name="The Broad Institute Genome Sequencing Center for Infectious Disease"/>
            <person name="Wu L."/>
            <person name="Ma J."/>
        </authorList>
    </citation>
    <scope>NUCLEOTIDE SEQUENCE [LARGE SCALE GENOMIC DNA]</scope>
    <source>
        <strain evidence="8">CCUG 50873</strain>
    </source>
</reference>
<feature type="transmembrane region" description="Helical" evidence="6">
    <location>
        <begin position="106"/>
        <end position="131"/>
    </location>
</feature>
<feature type="transmembrane region" description="Helical" evidence="6">
    <location>
        <begin position="52"/>
        <end position="74"/>
    </location>
</feature>
<keyword evidence="4 6" id="KW-0472">Membrane</keyword>
<evidence type="ECO:0000313" key="8">
    <source>
        <dbReference type="Proteomes" id="UP001597068"/>
    </source>
</evidence>
<protein>
    <submittedName>
        <fullName evidence="7">MFS transporter</fullName>
    </submittedName>
</protein>
<feature type="transmembrane region" description="Helical" evidence="6">
    <location>
        <begin position="291"/>
        <end position="311"/>
    </location>
</feature>
<evidence type="ECO:0000256" key="3">
    <source>
        <dbReference type="ARBA" id="ARBA00022989"/>
    </source>
</evidence>
<dbReference type="Gene3D" id="1.20.1250.20">
    <property type="entry name" value="MFS general substrate transporter like domains"/>
    <property type="match status" value="2"/>
</dbReference>
<feature type="transmembrane region" description="Helical" evidence="6">
    <location>
        <begin position="20"/>
        <end position="40"/>
    </location>
</feature>
<comment type="caution">
    <text evidence="7">The sequence shown here is derived from an EMBL/GenBank/DDBJ whole genome shotgun (WGS) entry which is preliminary data.</text>
</comment>
<dbReference type="Proteomes" id="UP001597068">
    <property type="component" value="Unassembled WGS sequence"/>
</dbReference>
<dbReference type="EMBL" id="JBHTIL010000006">
    <property type="protein sequence ID" value="MFD0928093.1"/>
    <property type="molecule type" value="Genomic_DNA"/>
</dbReference>
<evidence type="ECO:0000256" key="1">
    <source>
        <dbReference type="ARBA" id="ARBA00004141"/>
    </source>
</evidence>
<dbReference type="SUPFAM" id="SSF103473">
    <property type="entry name" value="MFS general substrate transporter"/>
    <property type="match status" value="1"/>
</dbReference>
<feature type="transmembrane region" description="Helical" evidence="6">
    <location>
        <begin position="226"/>
        <end position="244"/>
    </location>
</feature>
<feature type="transmembrane region" description="Helical" evidence="6">
    <location>
        <begin position="81"/>
        <end position="100"/>
    </location>
</feature>
<name>A0ABW3GD32_9NOCA</name>
<dbReference type="PANTHER" id="PTHR23514:SF13">
    <property type="entry name" value="INNER MEMBRANE PROTEIN YBJJ"/>
    <property type="match status" value="1"/>
</dbReference>
<evidence type="ECO:0000256" key="4">
    <source>
        <dbReference type="ARBA" id="ARBA00023136"/>
    </source>
</evidence>
<feature type="transmembrane region" description="Helical" evidence="6">
    <location>
        <begin position="143"/>
        <end position="162"/>
    </location>
</feature>
<sequence length="421" mass="41703">MKRPASGRAPTAVRRARLAVSTVFFVNGLLAAMWVAHIPVISDATGVDHGTLGGLLLLLGGSAFVGMQVCGPVIDRYGTRGVIVAAAVTLAFATLGPVAATSAWQLGLALAVFGFANGAIDVAMNAHAVVVEQFYGRPVMSSFHGFFSLGGLVGSAVVAIGLVLDIPVVATVAVIAVLCVSAIAGVRPALDAARVGASDDGPVTTVPDAAGGAVGTRFPAGSRGRILLMAAVAFALMLAEGTAYDWSALHTTERFGVGDAVGAVAFGAFSATMLLGRFLADTVTTRLGPVAVVRGGAAIAAAGMALVIVAPAPAVGIVGWAVFGIGVAGGVPQLFTAAGNVTAQPSGRIISTVVGCGYLGMLAGPAVVGFISRATTLGTALWVAVAAMAFGSAAAGVVRRRGSAGDRGDGEQSSIRARLDA</sequence>